<dbReference type="InterPro" id="IPR013342">
    <property type="entry name" value="Mandelate_racemase_C"/>
</dbReference>
<keyword evidence="1" id="KW-0456">Lyase</keyword>
<dbReference type="InterPro" id="IPR036849">
    <property type="entry name" value="Enolase-like_C_sf"/>
</dbReference>
<dbReference type="SUPFAM" id="SSF51604">
    <property type="entry name" value="Enolase C-terminal domain-like"/>
    <property type="match status" value="1"/>
</dbReference>
<dbReference type="SFLD" id="SFLDS00001">
    <property type="entry name" value="Enolase"/>
    <property type="match status" value="1"/>
</dbReference>
<protein>
    <submittedName>
        <fullName evidence="3">Dehydratase</fullName>
    </submittedName>
</protein>
<name>A0A401ZPS6_9CHLR</name>
<comment type="caution">
    <text evidence="3">The sequence shown here is derived from an EMBL/GenBank/DDBJ whole genome shotgun (WGS) entry which is preliminary data.</text>
</comment>
<dbReference type="GO" id="GO:0016829">
    <property type="term" value="F:lyase activity"/>
    <property type="evidence" value="ECO:0007669"/>
    <property type="project" value="UniProtKB-KW"/>
</dbReference>
<dbReference type="OrthoDB" id="9775391at2"/>
<dbReference type="Gene3D" id="3.20.20.120">
    <property type="entry name" value="Enolase-like C-terminal domain"/>
    <property type="match status" value="1"/>
</dbReference>
<dbReference type="CDD" id="cd03316">
    <property type="entry name" value="MR_like"/>
    <property type="match status" value="1"/>
</dbReference>
<dbReference type="EMBL" id="BIFQ01000002">
    <property type="protein sequence ID" value="GCE08877.1"/>
    <property type="molecule type" value="Genomic_DNA"/>
</dbReference>
<keyword evidence="4" id="KW-1185">Reference proteome</keyword>
<dbReference type="Proteomes" id="UP000287224">
    <property type="component" value="Unassembled WGS sequence"/>
</dbReference>
<accession>A0A401ZPS6</accession>
<dbReference type="Gene3D" id="3.30.390.10">
    <property type="entry name" value="Enolase-like, N-terminal domain"/>
    <property type="match status" value="1"/>
</dbReference>
<gene>
    <name evidence="3" type="ORF">KDAU_62060</name>
</gene>
<dbReference type="SUPFAM" id="SSF54826">
    <property type="entry name" value="Enolase N-terminal domain-like"/>
    <property type="match status" value="1"/>
</dbReference>
<dbReference type="Pfam" id="PF13378">
    <property type="entry name" value="MR_MLE_C"/>
    <property type="match status" value="1"/>
</dbReference>
<dbReference type="InterPro" id="IPR029017">
    <property type="entry name" value="Enolase-like_N"/>
</dbReference>
<dbReference type="InterPro" id="IPR029065">
    <property type="entry name" value="Enolase_C-like"/>
</dbReference>
<dbReference type="SMART" id="SM00922">
    <property type="entry name" value="MR_MLE"/>
    <property type="match status" value="1"/>
</dbReference>
<organism evidence="3 4">
    <name type="scientific">Dictyobacter aurantiacus</name>
    <dbReference type="NCBI Taxonomy" id="1936993"/>
    <lineage>
        <taxon>Bacteria</taxon>
        <taxon>Bacillati</taxon>
        <taxon>Chloroflexota</taxon>
        <taxon>Ktedonobacteria</taxon>
        <taxon>Ktedonobacterales</taxon>
        <taxon>Dictyobacteraceae</taxon>
        <taxon>Dictyobacter</taxon>
    </lineage>
</organism>
<feature type="domain" description="Mandelate racemase/muconate lactonizing enzyme C-terminal" evidence="2">
    <location>
        <begin position="132"/>
        <end position="237"/>
    </location>
</feature>
<proteinExistence type="predicted"/>
<reference evidence="4" key="1">
    <citation type="submission" date="2018-12" db="EMBL/GenBank/DDBJ databases">
        <title>Tengunoibacter tsumagoiensis gen. nov., sp. nov., Dictyobacter kobayashii sp. nov., D. alpinus sp. nov., and D. joshuensis sp. nov. and description of Dictyobacteraceae fam. nov. within the order Ktedonobacterales isolated from Tengu-no-mugimeshi.</title>
        <authorList>
            <person name="Wang C.M."/>
            <person name="Zheng Y."/>
            <person name="Sakai Y."/>
            <person name="Toyoda A."/>
            <person name="Minakuchi Y."/>
            <person name="Abe K."/>
            <person name="Yokota A."/>
            <person name="Yabe S."/>
        </authorList>
    </citation>
    <scope>NUCLEOTIDE SEQUENCE [LARGE SCALE GENOMIC DNA]</scope>
    <source>
        <strain evidence="4">S-27</strain>
    </source>
</reference>
<dbReference type="InterPro" id="IPR013341">
    <property type="entry name" value="Mandelate_racemase_N_dom"/>
</dbReference>
<dbReference type="InterPro" id="IPR034593">
    <property type="entry name" value="DgoD-like"/>
</dbReference>
<evidence type="ECO:0000313" key="3">
    <source>
        <dbReference type="EMBL" id="GCE08877.1"/>
    </source>
</evidence>
<evidence type="ECO:0000313" key="4">
    <source>
        <dbReference type="Proteomes" id="UP000287224"/>
    </source>
</evidence>
<evidence type="ECO:0000256" key="1">
    <source>
        <dbReference type="ARBA" id="ARBA00023239"/>
    </source>
</evidence>
<dbReference type="SFLD" id="SFLDG00179">
    <property type="entry name" value="mandelate_racemase"/>
    <property type="match status" value="1"/>
</dbReference>
<dbReference type="PANTHER" id="PTHR48080">
    <property type="entry name" value="D-GALACTONATE DEHYDRATASE-RELATED"/>
    <property type="match status" value="1"/>
</dbReference>
<dbReference type="RefSeq" id="WP_126601355.1">
    <property type="nucleotide sequence ID" value="NZ_BIFQ01000002.1"/>
</dbReference>
<evidence type="ECO:0000259" key="2">
    <source>
        <dbReference type="SMART" id="SM00922"/>
    </source>
</evidence>
<sequence>MKISAVRPLVLGTPWRNLTYVVVETDEGLRGVGEVRMVNHTESLLGYLNEAARHHILGSDPFRIEDLTQRMFRRDFARPSEIMMSAIAAVEIACWDIMGQALNVPVYQLLGGAVRERIPAYANGWYTVERSPAEFHAAAKRVAARGYRALKVDPFGAGFYELSRTEKRRAISLIEAIRAAVGEEIDIFIEMHGRFNAATATEMIRELARFTPGWFEEPVPPENLAVLKKVSDATGPLGIPIATGERLHTPYEFRELFELQAADIVQADITHTGGLLASKKIAAWADAYYMLIAPHNVCGPVGTAAALHLAASTTNFKIQEHFNDFADAWVKDVVTGMPEVDPADGSFPLPSGPGLGVKLNEDFIAAHPHKDVFFDLFKQDWQYRQAEQPAAQ</sequence>
<dbReference type="Pfam" id="PF02746">
    <property type="entry name" value="MR_MLE_N"/>
    <property type="match status" value="1"/>
</dbReference>
<dbReference type="AlphaFoldDB" id="A0A401ZPS6"/>
<dbReference type="PANTHER" id="PTHR48080:SF2">
    <property type="entry name" value="D-GALACTONATE DEHYDRATASE"/>
    <property type="match status" value="1"/>
</dbReference>